<keyword evidence="6" id="KW-0229">DNA integration</keyword>
<dbReference type="AlphaFoldDB" id="A0A811RBG4"/>
<dbReference type="InterPro" id="IPR036397">
    <property type="entry name" value="RNaseH_sf"/>
</dbReference>
<evidence type="ECO:0000313" key="14">
    <source>
        <dbReference type="Proteomes" id="UP000604825"/>
    </source>
</evidence>
<dbReference type="SUPFAM" id="SSF53098">
    <property type="entry name" value="Ribonuclease H-like"/>
    <property type="match status" value="1"/>
</dbReference>
<feature type="domain" description="Integrase zinc-binding" evidence="11">
    <location>
        <begin position="374"/>
        <end position="415"/>
    </location>
</feature>
<keyword evidence="4" id="KW-0378">Hydrolase</keyword>
<dbReference type="Gene3D" id="3.30.420.10">
    <property type="entry name" value="Ribonuclease H-like superfamily/Ribonuclease H"/>
    <property type="match status" value="1"/>
</dbReference>
<dbReference type="Proteomes" id="UP000604825">
    <property type="component" value="Unassembled WGS sequence"/>
</dbReference>
<evidence type="ECO:0000256" key="1">
    <source>
        <dbReference type="ARBA" id="ARBA00022670"/>
    </source>
</evidence>
<gene>
    <name evidence="13" type="ORF">NCGR_LOCUS50523</name>
</gene>
<keyword evidence="9" id="KW-0238">DNA-binding</keyword>
<proteinExistence type="predicted"/>
<dbReference type="Pfam" id="PF17921">
    <property type="entry name" value="Integrase_H2C2"/>
    <property type="match status" value="1"/>
</dbReference>
<keyword evidence="8" id="KW-0239">DNA-directed DNA polymerase</keyword>
<dbReference type="InterPro" id="IPR050951">
    <property type="entry name" value="Retrovirus_Pol_polyprotein"/>
</dbReference>
<feature type="domain" description="Tf2-1-like SH3-like" evidence="12">
    <location>
        <begin position="486"/>
        <end position="531"/>
    </location>
</feature>
<organism evidence="13 14">
    <name type="scientific">Miscanthus lutarioriparius</name>
    <dbReference type="NCBI Taxonomy" id="422564"/>
    <lineage>
        <taxon>Eukaryota</taxon>
        <taxon>Viridiplantae</taxon>
        <taxon>Streptophyta</taxon>
        <taxon>Embryophyta</taxon>
        <taxon>Tracheophyta</taxon>
        <taxon>Spermatophyta</taxon>
        <taxon>Magnoliopsida</taxon>
        <taxon>Liliopsida</taxon>
        <taxon>Poales</taxon>
        <taxon>Poaceae</taxon>
        <taxon>PACMAD clade</taxon>
        <taxon>Panicoideae</taxon>
        <taxon>Andropogonodae</taxon>
        <taxon>Andropogoneae</taxon>
        <taxon>Saccharinae</taxon>
        <taxon>Miscanthus</taxon>
    </lineage>
</organism>
<dbReference type="Gene3D" id="1.10.340.70">
    <property type="match status" value="1"/>
</dbReference>
<dbReference type="OrthoDB" id="691622at2759"/>
<dbReference type="GO" id="GO:0004190">
    <property type="term" value="F:aspartic-type endopeptidase activity"/>
    <property type="evidence" value="ECO:0007669"/>
    <property type="project" value="UniProtKB-KW"/>
</dbReference>
<accession>A0A811RBG4</accession>
<evidence type="ECO:0000256" key="9">
    <source>
        <dbReference type="ARBA" id="ARBA00023125"/>
    </source>
</evidence>
<evidence type="ECO:0000256" key="6">
    <source>
        <dbReference type="ARBA" id="ARBA00022908"/>
    </source>
</evidence>
<keyword evidence="8" id="KW-0808">Transferase</keyword>
<name>A0A811RBG4_9POAL</name>
<protein>
    <submittedName>
        <fullName evidence="13">Uncharacterized protein</fullName>
    </submittedName>
</protein>
<evidence type="ECO:0000256" key="7">
    <source>
        <dbReference type="ARBA" id="ARBA00022918"/>
    </source>
</evidence>
<dbReference type="Pfam" id="PF24626">
    <property type="entry name" value="SH3_Tf2-1"/>
    <property type="match status" value="1"/>
</dbReference>
<evidence type="ECO:0000256" key="4">
    <source>
        <dbReference type="ARBA" id="ARBA00022801"/>
    </source>
</evidence>
<evidence type="ECO:0000256" key="8">
    <source>
        <dbReference type="ARBA" id="ARBA00022932"/>
    </source>
</evidence>
<dbReference type="PANTHER" id="PTHR37984:SF15">
    <property type="entry name" value="INTEGRASE CATALYTIC DOMAIN-CONTAINING PROTEIN"/>
    <property type="match status" value="1"/>
</dbReference>
<dbReference type="PANTHER" id="PTHR37984">
    <property type="entry name" value="PROTEIN CBG26694"/>
    <property type="match status" value="1"/>
</dbReference>
<evidence type="ECO:0000256" key="5">
    <source>
        <dbReference type="ARBA" id="ARBA00022842"/>
    </source>
</evidence>
<dbReference type="GO" id="GO:0015074">
    <property type="term" value="P:DNA integration"/>
    <property type="evidence" value="ECO:0007669"/>
    <property type="project" value="UniProtKB-KW"/>
</dbReference>
<dbReference type="GO" id="GO:0006508">
    <property type="term" value="P:proteolysis"/>
    <property type="evidence" value="ECO:0007669"/>
    <property type="project" value="UniProtKB-KW"/>
</dbReference>
<dbReference type="InterPro" id="IPR041588">
    <property type="entry name" value="Integrase_H2C2"/>
</dbReference>
<dbReference type="InterPro" id="IPR012337">
    <property type="entry name" value="RNaseH-like_sf"/>
</dbReference>
<dbReference type="Gene3D" id="2.40.70.10">
    <property type="entry name" value="Acid Proteases"/>
    <property type="match status" value="1"/>
</dbReference>
<dbReference type="GO" id="GO:0003887">
    <property type="term" value="F:DNA-directed DNA polymerase activity"/>
    <property type="evidence" value="ECO:0007669"/>
    <property type="project" value="UniProtKB-KW"/>
</dbReference>
<dbReference type="EMBL" id="CAJGYO010000014">
    <property type="protein sequence ID" value="CAD6267218.1"/>
    <property type="molecule type" value="Genomic_DNA"/>
</dbReference>
<dbReference type="GO" id="GO:0006310">
    <property type="term" value="P:DNA recombination"/>
    <property type="evidence" value="ECO:0007669"/>
    <property type="project" value="UniProtKB-KW"/>
</dbReference>
<dbReference type="GO" id="GO:0003677">
    <property type="term" value="F:DNA binding"/>
    <property type="evidence" value="ECO:0007669"/>
    <property type="project" value="UniProtKB-KW"/>
</dbReference>
<dbReference type="GO" id="GO:0046872">
    <property type="term" value="F:metal ion binding"/>
    <property type="evidence" value="ECO:0007669"/>
    <property type="project" value="UniProtKB-KW"/>
</dbReference>
<keyword evidence="2" id="KW-0479">Metal-binding</keyword>
<keyword evidence="10" id="KW-0233">DNA recombination</keyword>
<evidence type="ECO:0000256" key="2">
    <source>
        <dbReference type="ARBA" id="ARBA00022723"/>
    </source>
</evidence>
<evidence type="ECO:0000313" key="13">
    <source>
        <dbReference type="EMBL" id="CAD6267218.1"/>
    </source>
</evidence>
<evidence type="ECO:0000256" key="10">
    <source>
        <dbReference type="ARBA" id="ARBA00023172"/>
    </source>
</evidence>
<keyword evidence="5" id="KW-0460">Magnesium</keyword>
<reference evidence="13" key="1">
    <citation type="submission" date="2020-10" db="EMBL/GenBank/DDBJ databases">
        <authorList>
            <person name="Han B."/>
            <person name="Lu T."/>
            <person name="Zhao Q."/>
            <person name="Huang X."/>
            <person name="Zhao Y."/>
        </authorList>
    </citation>
    <scope>NUCLEOTIDE SEQUENCE</scope>
</reference>
<evidence type="ECO:0000256" key="3">
    <source>
        <dbReference type="ARBA" id="ARBA00022750"/>
    </source>
</evidence>
<evidence type="ECO:0000259" key="11">
    <source>
        <dbReference type="Pfam" id="PF17921"/>
    </source>
</evidence>
<keyword evidence="7" id="KW-0695">RNA-directed DNA polymerase</keyword>
<keyword evidence="1" id="KW-0645">Protease</keyword>
<dbReference type="InterPro" id="IPR021109">
    <property type="entry name" value="Peptidase_aspartic_dom_sf"/>
</dbReference>
<sequence length="579" mass="65028">MVMAKYDKDQYEILLRQLDSLKQSASVLEYQAEFEKLAHGVLLYNPAFDDTFFVTRFVSGLRDEIRSALLLHRPKDVDTASALVLIQEQELEQGNAKSSGRDFTRLTGPKNTAVEPIKPIIKTTKTEAEDKLASLESFRHRNGLCFKCGEKWSPAHTCPAHVSLHVLEEILDALDIAQSNDDEDSDGDSAETPQEVLTVQSVPVPQQKSRQTLKLLAQIGKHKGHCFVSDAKVLPLKCYDLILGEDWLEDYSPMLVDYKLKTLQFSVEGKTVHLHGVRDNPNVCTPDQTVKQHNIPASVAEVLSKHAHLFSEPVGLPPRSADHRIPLIPGAQPVKKLVEGYEDDEQAKRLMTELAISADSHPGYKLQNGVLSGIGGHSGVSATYARVKQLFARPSMKQSVQEFVKQCQICQQAKTKRIKSSGLLNPLPEQAWEIISLDFVEGLPQSDNYNALLVVIDKFTKYGHFILIKHPFTALQVAQIFMNNVTSQKLSFRYYGPFKILQRFGQVAYKLDLPDDAKIHLVVHVTQLKQHIFRVLSRHSILRGATVVPQLLIHWSELPPELATWEDENKIPKALRLGE</sequence>
<keyword evidence="8" id="KW-0548">Nucleotidyltransferase</keyword>
<evidence type="ECO:0000259" key="12">
    <source>
        <dbReference type="Pfam" id="PF24626"/>
    </source>
</evidence>
<keyword evidence="3" id="KW-0064">Aspartyl protease</keyword>
<comment type="caution">
    <text evidence="13">The sequence shown here is derived from an EMBL/GenBank/DDBJ whole genome shotgun (WGS) entry which is preliminary data.</text>
</comment>
<dbReference type="InterPro" id="IPR056924">
    <property type="entry name" value="SH3_Tf2-1"/>
</dbReference>
<dbReference type="GO" id="GO:0003964">
    <property type="term" value="F:RNA-directed DNA polymerase activity"/>
    <property type="evidence" value="ECO:0007669"/>
    <property type="project" value="UniProtKB-KW"/>
</dbReference>
<keyword evidence="14" id="KW-1185">Reference proteome</keyword>